<reference evidence="3" key="1">
    <citation type="submission" date="2017-11" db="EMBL/GenBank/DDBJ databases">
        <authorList>
            <person name="Watanabe M."/>
            <person name="Kojima H."/>
        </authorList>
    </citation>
    <scope>NUCLEOTIDE SEQUENCE [LARGE SCALE GENOMIC DNA]</scope>
    <source>
        <strain evidence="3">Tokyo 01</strain>
    </source>
</reference>
<gene>
    <name evidence="2" type="ORF">DENIS_2721</name>
</gene>
<dbReference type="AlphaFoldDB" id="A0A401FXT5"/>
<keyword evidence="3" id="KW-1185">Reference proteome</keyword>
<comment type="caution">
    <text evidence="2">The sequence shown here is derived from an EMBL/GenBank/DDBJ whole genome shotgun (WGS) entry which is preliminary data.</text>
</comment>
<protein>
    <submittedName>
        <fullName evidence="2">Uncharacterized protein</fullName>
    </submittedName>
</protein>
<dbReference type="Proteomes" id="UP000288096">
    <property type="component" value="Unassembled WGS sequence"/>
</dbReference>
<organism evidence="2 3">
    <name type="scientific">Desulfonema ishimotonii</name>
    <dbReference type="NCBI Taxonomy" id="45657"/>
    <lineage>
        <taxon>Bacteria</taxon>
        <taxon>Pseudomonadati</taxon>
        <taxon>Thermodesulfobacteriota</taxon>
        <taxon>Desulfobacteria</taxon>
        <taxon>Desulfobacterales</taxon>
        <taxon>Desulfococcaceae</taxon>
        <taxon>Desulfonema</taxon>
    </lineage>
</organism>
<dbReference type="RefSeq" id="WP_124329006.1">
    <property type="nucleotide sequence ID" value="NZ_BEXT01000001.1"/>
</dbReference>
<evidence type="ECO:0000313" key="2">
    <source>
        <dbReference type="EMBL" id="GBC61759.1"/>
    </source>
</evidence>
<feature type="region of interest" description="Disordered" evidence="1">
    <location>
        <begin position="71"/>
        <end position="92"/>
    </location>
</feature>
<evidence type="ECO:0000313" key="3">
    <source>
        <dbReference type="Proteomes" id="UP000288096"/>
    </source>
</evidence>
<evidence type="ECO:0000256" key="1">
    <source>
        <dbReference type="SAM" id="MobiDB-lite"/>
    </source>
</evidence>
<name>A0A401FXT5_9BACT</name>
<sequence>MGVFKEETETKRVIFNVRLDLAQRLEAAKKEARSFGKKLDVDGSIDIALEKFLKKAEKKIAEMKKKKGNAEPLIIGGSSDGSGPEPAETEEA</sequence>
<proteinExistence type="predicted"/>
<dbReference type="OrthoDB" id="5461374at2"/>
<reference evidence="3" key="2">
    <citation type="submission" date="2019-01" db="EMBL/GenBank/DDBJ databases">
        <title>Genome sequence of Desulfonema ishimotonii strain Tokyo 01.</title>
        <authorList>
            <person name="Fukui M."/>
        </authorList>
    </citation>
    <scope>NUCLEOTIDE SEQUENCE [LARGE SCALE GENOMIC DNA]</scope>
    <source>
        <strain evidence="3">Tokyo 01</strain>
    </source>
</reference>
<accession>A0A401FXT5</accession>
<dbReference type="EMBL" id="BEXT01000001">
    <property type="protein sequence ID" value="GBC61759.1"/>
    <property type="molecule type" value="Genomic_DNA"/>
</dbReference>